<dbReference type="SMART" id="SM00248">
    <property type="entry name" value="ANK"/>
    <property type="match status" value="13"/>
</dbReference>
<dbReference type="AlphaFoldDB" id="A0A7U2FF36"/>
<feature type="compositionally biased region" description="Polar residues" evidence="4">
    <location>
        <begin position="267"/>
        <end position="278"/>
    </location>
</feature>
<gene>
    <name evidence="5" type="ORF">JI435_128340</name>
</gene>
<feature type="repeat" description="ANK" evidence="3">
    <location>
        <begin position="204"/>
        <end position="236"/>
    </location>
</feature>
<feature type="repeat" description="ANK" evidence="3">
    <location>
        <begin position="237"/>
        <end position="259"/>
    </location>
</feature>
<dbReference type="SUPFAM" id="SSF48403">
    <property type="entry name" value="Ankyrin repeat"/>
    <property type="match status" value="2"/>
</dbReference>
<feature type="region of interest" description="Disordered" evidence="4">
    <location>
        <begin position="521"/>
        <end position="570"/>
    </location>
</feature>
<dbReference type="Pfam" id="PF12796">
    <property type="entry name" value="Ank_2"/>
    <property type="match status" value="4"/>
</dbReference>
<evidence type="ECO:0000313" key="5">
    <source>
        <dbReference type="EMBL" id="QRD04095.1"/>
    </source>
</evidence>
<dbReference type="Gene3D" id="1.25.40.20">
    <property type="entry name" value="Ankyrin repeat-containing domain"/>
    <property type="match status" value="6"/>
</dbReference>
<evidence type="ECO:0000256" key="3">
    <source>
        <dbReference type="PROSITE-ProRule" id="PRU00023"/>
    </source>
</evidence>
<protein>
    <submittedName>
        <fullName evidence="5">Uncharacterized protein</fullName>
    </submittedName>
</protein>
<feature type="repeat" description="ANK" evidence="3">
    <location>
        <begin position="464"/>
        <end position="496"/>
    </location>
</feature>
<reference evidence="6" key="1">
    <citation type="journal article" date="2021" name="BMC Genomics">
        <title>Chromosome-level genome assembly and manually-curated proteome of model necrotroph Parastagonospora nodorum Sn15 reveals a genome-wide trove of candidate effector homologs, and redundancy of virulence-related functions within an accessory chromosome.</title>
        <authorList>
            <person name="Bertazzoni S."/>
            <person name="Jones D.A.B."/>
            <person name="Phan H.T."/>
            <person name="Tan K.-C."/>
            <person name="Hane J.K."/>
        </authorList>
    </citation>
    <scope>NUCLEOTIDE SEQUENCE [LARGE SCALE GENOMIC DNA]</scope>
    <source>
        <strain evidence="6">SN15 / ATCC MYA-4574 / FGSC 10173)</strain>
    </source>
</reference>
<dbReference type="InterPro" id="IPR036770">
    <property type="entry name" value="Ankyrin_rpt-contain_sf"/>
</dbReference>
<dbReference type="PANTHER" id="PTHR24198:SF165">
    <property type="entry name" value="ANKYRIN REPEAT-CONTAINING PROTEIN-RELATED"/>
    <property type="match status" value="1"/>
</dbReference>
<evidence type="ECO:0000256" key="1">
    <source>
        <dbReference type="ARBA" id="ARBA00022737"/>
    </source>
</evidence>
<dbReference type="OMA" id="PSDCNNI"/>
<feature type="compositionally biased region" description="Polar residues" evidence="4">
    <location>
        <begin position="559"/>
        <end position="570"/>
    </location>
</feature>
<dbReference type="Pfam" id="PF00023">
    <property type="entry name" value="Ank"/>
    <property type="match status" value="1"/>
</dbReference>
<feature type="compositionally biased region" description="Polar residues" evidence="4">
    <location>
        <begin position="528"/>
        <end position="540"/>
    </location>
</feature>
<dbReference type="PANTHER" id="PTHR24198">
    <property type="entry name" value="ANKYRIN REPEAT AND PROTEIN KINASE DOMAIN-CONTAINING PROTEIN"/>
    <property type="match status" value="1"/>
</dbReference>
<sequence length="644" mass="69687">MDFQAAASSGDANTVRALLQDGIVVTQNWHMTRPPLCLAAGNGHIEVVQLLINEGKFDPGDVDERDRTALSWAAGRGHKKVVKYLLAREDANKHAADEEGWTALSWAAANGFATVARILMEGGADVNSKDKCGRTPLSWASSNGHKDVVKMLLAQDRLDVQGDVDNKKRTPFLRAAAKGKREHVEIMKKILAKDKTCLAHADENKRTPLSWAAGAGHVKATELLLKRKAEIRTVDDSGRTPLSWAAEHGHEKVVAMLLDGDKRSQHSRSASNNDSNTEPDPGPIANIKDKTNQAPILYAAKNGHDKVVKLLIYSRTPSTDDADNDGRTPLSWAASKGHDNVVGPLLQLNRFSGVDVNKKDNEHETALSWAAKEGHRRVVWMLSGHPKIEPNHARTLDKRTALSLAADRGLHTIVKELLSTKNIDKDAKDAKNKTALMLAYEGKHKKTMKVLIDGGVDLEVRLSENMTILMLAAKEGNNTSVQLLIDHGADIFAENAKDKDRTAMRYAILNEHESVENQLRAAMEKQKQATGTSSAVQSLEATQTSAPASLAPPSLQPQTPTVSGPNTSALTPQAMVPQTVAAQAPAVQNSTTNTQMTQNAASASHNTASTYMQSQPAQKTTRQTILAAAKAPAAQVEQIQFQTA</sequence>
<dbReference type="VEuPathDB" id="FungiDB:JI435_128340"/>
<keyword evidence="2 3" id="KW-0040">ANK repeat</keyword>
<keyword evidence="1" id="KW-0677">Repeat</keyword>
<accession>A0A7U2FF36</accession>
<feature type="repeat" description="ANK" evidence="3">
    <location>
        <begin position="99"/>
        <end position="131"/>
    </location>
</feature>
<evidence type="ECO:0000256" key="2">
    <source>
        <dbReference type="ARBA" id="ARBA00023043"/>
    </source>
</evidence>
<proteinExistence type="predicted"/>
<dbReference type="InterPro" id="IPR002110">
    <property type="entry name" value="Ankyrin_rpt"/>
</dbReference>
<dbReference type="Proteomes" id="UP000663193">
    <property type="component" value="Chromosome 16"/>
</dbReference>
<evidence type="ECO:0000313" key="6">
    <source>
        <dbReference type="Proteomes" id="UP000663193"/>
    </source>
</evidence>
<feature type="compositionally biased region" description="Low complexity" evidence="4">
    <location>
        <begin position="541"/>
        <end position="558"/>
    </location>
</feature>
<feature type="compositionally biased region" description="Low complexity" evidence="4">
    <location>
        <begin position="584"/>
        <end position="610"/>
    </location>
</feature>
<dbReference type="PRINTS" id="PR01415">
    <property type="entry name" value="ANKYRIN"/>
</dbReference>
<name>A0A7U2FF36_PHANO</name>
<feature type="region of interest" description="Disordered" evidence="4">
    <location>
        <begin position="262"/>
        <end position="288"/>
    </location>
</feature>
<dbReference type="OrthoDB" id="20872at2759"/>
<feature type="repeat" description="ANK" evidence="3">
    <location>
        <begin position="325"/>
        <end position="361"/>
    </location>
</feature>
<dbReference type="EMBL" id="CP069038">
    <property type="protein sequence ID" value="QRD04095.1"/>
    <property type="molecule type" value="Genomic_DNA"/>
</dbReference>
<feature type="repeat" description="ANK" evidence="3">
    <location>
        <begin position="132"/>
        <end position="153"/>
    </location>
</feature>
<keyword evidence="6" id="KW-1185">Reference proteome</keyword>
<evidence type="ECO:0000256" key="4">
    <source>
        <dbReference type="SAM" id="MobiDB-lite"/>
    </source>
</evidence>
<dbReference type="PROSITE" id="PS50297">
    <property type="entry name" value="ANK_REP_REGION"/>
    <property type="match status" value="5"/>
</dbReference>
<feature type="region of interest" description="Disordered" evidence="4">
    <location>
        <begin position="584"/>
        <end position="616"/>
    </location>
</feature>
<dbReference type="PROSITE" id="PS50088">
    <property type="entry name" value="ANK_REPEAT"/>
    <property type="match status" value="6"/>
</dbReference>
<organism evidence="5 6">
    <name type="scientific">Phaeosphaeria nodorum (strain SN15 / ATCC MYA-4574 / FGSC 10173)</name>
    <name type="common">Glume blotch fungus</name>
    <name type="synonym">Parastagonospora nodorum</name>
    <dbReference type="NCBI Taxonomy" id="321614"/>
    <lineage>
        <taxon>Eukaryota</taxon>
        <taxon>Fungi</taxon>
        <taxon>Dikarya</taxon>
        <taxon>Ascomycota</taxon>
        <taxon>Pezizomycotina</taxon>
        <taxon>Dothideomycetes</taxon>
        <taxon>Pleosporomycetidae</taxon>
        <taxon>Pleosporales</taxon>
        <taxon>Pleosporineae</taxon>
        <taxon>Phaeosphaeriaceae</taxon>
        <taxon>Parastagonospora</taxon>
    </lineage>
</organism>